<dbReference type="Proteomes" id="UP001157160">
    <property type="component" value="Unassembled WGS sequence"/>
</dbReference>
<dbReference type="InterPro" id="IPR000086">
    <property type="entry name" value="NUDIX_hydrolase_dom"/>
</dbReference>
<dbReference type="AlphaFoldDB" id="A0AA37UN53"/>
<evidence type="ECO:0000313" key="7">
    <source>
        <dbReference type="Proteomes" id="UP001157160"/>
    </source>
</evidence>
<name>A0AA37UN53_9MICO</name>
<reference evidence="6 7" key="1">
    <citation type="journal article" date="2014" name="Int. J. Syst. Evol. Microbiol.">
        <title>Complete genome sequence of Corynebacterium casei LMG S-19264T (=DSM 44701T), isolated from a smear-ripened cheese.</title>
        <authorList>
            <consortium name="US DOE Joint Genome Institute (JGI-PGF)"/>
            <person name="Walter F."/>
            <person name="Albersmeier A."/>
            <person name="Kalinowski J."/>
            <person name="Ruckert C."/>
        </authorList>
    </citation>
    <scope>NUCLEOTIDE SEQUENCE [LARGE SCALE GENOMIC DNA]</scope>
    <source>
        <strain evidence="6 7">NBRC 112289</strain>
    </source>
</reference>
<dbReference type="Pfam" id="PF00293">
    <property type="entry name" value="NUDIX"/>
    <property type="match status" value="1"/>
</dbReference>
<feature type="domain" description="Nudix hydrolase" evidence="5">
    <location>
        <begin position="12"/>
        <end position="139"/>
    </location>
</feature>
<organism evidence="6 7">
    <name type="scientific">Arenivirga flava</name>
    <dbReference type="NCBI Taxonomy" id="1930060"/>
    <lineage>
        <taxon>Bacteria</taxon>
        <taxon>Bacillati</taxon>
        <taxon>Actinomycetota</taxon>
        <taxon>Actinomycetes</taxon>
        <taxon>Micrococcales</taxon>
        <taxon>Microbacteriaceae</taxon>
        <taxon>Arenivirga</taxon>
    </lineage>
</organism>
<evidence type="ECO:0000256" key="1">
    <source>
        <dbReference type="ARBA" id="ARBA00001946"/>
    </source>
</evidence>
<dbReference type="PRINTS" id="PR00502">
    <property type="entry name" value="NUDIXFAMILY"/>
</dbReference>
<dbReference type="PANTHER" id="PTHR43046:SF14">
    <property type="entry name" value="MUTT_NUDIX FAMILY PROTEIN"/>
    <property type="match status" value="1"/>
</dbReference>
<dbReference type="GO" id="GO:0016787">
    <property type="term" value="F:hydrolase activity"/>
    <property type="evidence" value="ECO:0007669"/>
    <property type="project" value="UniProtKB-KW"/>
</dbReference>
<dbReference type="InterPro" id="IPR020476">
    <property type="entry name" value="Nudix_hydrolase"/>
</dbReference>
<dbReference type="InterPro" id="IPR015797">
    <property type="entry name" value="NUDIX_hydrolase-like_dom_sf"/>
</dbReference>
<dbReference type="PROSITE" id="PS00893">
    <property type="entry name" value="NUDIX_BOX"/>
    <property type="match status" value="1"/>
</dbReference>
<dbReference type="Gene3D" id="3.90.79.10">
    <property type="entry name" value="Nucleoside Triphosphate Pyrophosphohydrolase"/>
    <property type="match status" value="1"/>
</dbReference>
<dbReference type="InterPro" id="IPR020084">
    <property type="entry name" value="NUDIX_hydrolase_CS"/>
</dbReference>
<keyword evidence="7" id="KW-1185">Reference proteome</keyword>
<dbReference type="PROSITE" id="PS51462">
    <property type="entry name" value="NUDIX"/>
    <property type="match status" value="1"/>
</dbReference>
<comment type="cofactor">
    <cofactor evidence="1">
        <name>Mg(2+)</name>
        <dbReference type="ChEBI" id="CHEBI:18420"/>
    </cofactor>
</comment>
<dbReference type="CDD" id="cd04679">
    <property type="entry name" value="NUDIX_MutT_Nudt1"/>
    <property type="match status" value="1"/>
</dbReference>
<proteinExistence type="inferred from homology"/>
<keyword evidence="3 4" id="KW-0378">Hydrolase</keyword>
<dbReference type="EMBL" id="BSUL01000001">
    <property type="protein sequence ID" value="GMA29195.1"/>
    <property type="molecule type" value="Genomic_DNA"/>
</dbReference>
<sequence length="139" mass="15070">MRCYRRSVSQVEPRSGCGAAIVADGRILLLQRLREPESGCWGIPGGKVELFETVEQAARREIREELGIGLGPLRLLAVTDQIDAERGTHWVSPVLLATAVEGEPRNLEPAKHAAIGWFALDDLPHPLTASTRAALDALA</sequence>
<evidence type="ECO:0000313" key="6">
    <source>
        <dbReference type="EMBL" id="GMA29195.1"/>
    </source>
</evidence>
<comment type="similarity">
    <text evidence="2 4">Belongs to the Nudix hydrolase family.</text>
</comment>
<dbReference type="PANTHER" id="PTHR43046">
    <property type="entry name" value="GDP-MANNOSE MANNOSYL HYDROLASE"/>
    <property type="match status" value="1"/>
</dbReference>
<evidence type="ECO:0000256" key="3">
    <source>
        <dbReference type="ARBA" id="ARBA00022801"/>
    </source>
</evidence>
<evidence type="ECO:0000256" key="4">
    <source>
        <dbReference type="RuleBase" id="RU003476"/>
    </source>
</evidence>
<evidence type="ECO:0000259" key="5">
    <source>
        <dbReference type="PROSITE" id="PS51462"/>
    </source>
</evidence>
<dbReference type="SUPFAM" id="SSF55811">
    <property type="entry name" value="Nudix"/>
    <property type="match status" value="1"/>
</dbReference>
<gene>
    <name evidence="6" type="ORF">GCM10025874_24480</name>
</gene>
<evidence type="ECO:0000256" key="2">
    <source>
        <dbReference type="ARBA" id="ARBA00005582"/>
    </source>
</evidence>
<protein>
    <submittedName>
        <fullName evidence="6">DNA mismatch repair protein MutT</fullName>
    </submittedName>
</protein>
<comment type="caution">
    <text evidence="6">The sequence shown here is derived from an EMBL/GenBank/DDBJ whole genome shotgun (WGS) entry which is preliminary data.</text>
</comment>
<accession>A0AA37UN53</accession>